<gene>
    <name evidence="1" type="ORF">Pla100_39450</name>
</gene>
<dbReference type="AlphaFoldDB" id="A0A5C6A346"/>
<evidence type="ECO:0000313" key="1">
    <source>
        <dbReference type="EMBL" id="TWT94334.1"/>
    </source>
</evidence>
<sequence>MVSRKTTGGFKTNDNTIAIGSTVAVDQMSSEIVSLLARVPSAPHNPNGLMAP</sequence>
<name>A0A5C6A346_9BACT</name>
<dbReference type="EMBL" id="SJPM01000008">
    <property type="protein sequence ID" value="TWT94334.1"/>
    <property type="molecule type" value="Genomic_DNA"/>
</dbReference>
<dbReference type="Proteomes" id="UP000316213">
    <property type="component" value="Unassembled WGS sequence"/>
</dbReference>
<protein>
    <submittedName>
        <fullName evidence="1">Uncharacterized protein</fullName>
    </submittedName>
</protein>
<comment type="caution">
    <text evidence="1">The sequence shown here is derived from an EMBL/GenBank/DDBJ whole genome shotgun (WGS) entry which is preliminary data.</text>
</comment>
<reference evidence="1 2" key="1">
    <citation type="submission" date="2019-02" db="EMBL/GenBank/DDBJ databases">
        <title>Deep-cultivation of Planctomycetes and their phenomic and genomic characterization uncovers novel biology.</title>
        <authorList>
            <person name="Wiegand S."/>
            <person name="Jogler M."/>
            <person name="Boedeker C."/>
            <person name="Pinto D."/>
            <person name="Vollmers J."/>
            <person name="Rivas-Marin E."/>
            <person name="Kohn T."/>
            <person name="Peeters S.H."/>
            <person name="Heuer A."/>
            <person name="Rast P."/>
            <person name="Oberbeckmann S."/>
            <person name="Bunk B."/>
            <person name="Jeske O."/>
            <person name="Meyerdierks A."/>
            <person name="Storesund J.E."/>
            <person name="Kallscheuer N."/>
            <person name="Luecker S."/>
            <person name="Lage O.M."/>
            <person name="Pohl T."/>
            <person name="Merkel B.J."/>
            <person name="Hornburger P."/>
            <person name="Mueller R.-W."/>
            <person name="Bruemmer F."/>
            <person name="Labrenz M."/>
            <person name="Spormann A.M."/>
            <person name="Op Den Camp H."/>
            <person name="Overmann J."/>
            <person name="Amann R."/>
            <person name="Jetten M.S.M."/>
            <person name="Mascher T."/>
            <person name="Medema M.H."/>
            <person name="Devos D.P."/>
            <person name="Kaster A.-K."/>
            <person name="Ovreas L."/>
            <person name="Rohde M."/>
            <person name="Galperin M.Y."/>
            <person name="Jogler C."/>
        </authorList>
    </citation>
    <scope>NUCLEOTIDE SEQUENCE [LARGE SCALE GENOMIC DNA]</scope>
    <source>
        <strain evidence="1 2">Pla100</strain>
    </source>
</reference>
<organism evidence="1 2">
    <name type="scientific">Neorhodopirellula pilleata</name>
    <dbReference type="NCBI Taxonomy" id="2714738"/>
    <lineage>
        <taxon>Bacteria</taxon>
        <taxon>Pseudomonadati</taxon>
        <taxon>Planctomycetota</taxon>
        <taxon>Planctomycetia</taxon>
        <taxon>Pirellulales</taxon>
        <taxon>Pirellulaceae</taxon>
        <taxon>Neorhodopirellula</taxon>
    </lineage>
</organism>
<evidence type="ECO:0000313" key="2">
    <source>
        <dbReference type="Proteomes" id="UP000316213"/>
    </source>
</evidence>
<proteinExistence type="predicted"/>
<keyword evidence="2" id="KW-1185">Reference proteome</keyword>
<accession>A0A5C6A346</accession>